<dbReference type="SUPFAM" id="SSF46785">
    <property type="entry name" value="Winged helix' DNA-binding domain"/>
    <property type="match status" value="1"/>
</dbReference>
<comment type="caution">
    <text evidence="3">The sequence shown here is derived from an EMBL/GenBank/DDBJ whole genome shotgun (WGS) entry which is preliminary data.</text>
</comment>
<dbReference type="InterPro" id="IPR052509">
    <property type="entry name" value="Metal_resp_DNA-bind_regulator"/>
</dbReference>
<evidence type="ECO:0000313" key="5">
    <source>
        <dbReference type="Proteomes" id="UP000619376"/>
    </source>
</evidence>
<evidence type="ECO:0000313" key="2">
    <source>
        <dbReference type="EMBL" id="GHF60535.1"/>
    </source>
</evidence>
<dbReference type="Proteomes" id="UP000539473">
    <property type="component" value="Unassembled WGS sequence"/>
</dbReference>
<keyword evidence="5" id="KW-1185">Reference proteome</keyword>
<reference evidence="2" key="1">
    <citation type="journal article" date="2014" name="Int. J. Syst. Evol. Microbiol.">
        <title>Complete genome of a new Firmicutes species belonging to the dominant human colonic microbiota ('Ruminococcus bicirculans') reveals two chromosomes and a selective capacity to utilize plant glucans.</title>
        <authorList>
            <consortium name="NISC Comparative Sequencing Program"/>
            <person name="Wegmann U."/>
            <person name="Louis P."/>
            <person name="Goesmann A."/>
            <person name="Henrissat B."/>
            <person name="Duncan S.H."/>
            <person name="Flint H.J."/>
        </authorList>
    </citation>
    <scope>NUCLEOTIDE SEQUENCE</scope>
    <source>
        <strain evidence="2">CGMCC 1.18437</strain>
    </source>
</reference>
<protein>
    <submittedName>
        <fullName evidence="2 3">PadR family transcriptional regulator</fullName>
    </submittedName>
</protein>
<dbReference type="InterPro" id="IPR036388">
    <property type="entry name" value="WH-like_DNA-bd_sf"/>
</dbReference>
<accession>A0A7W8KIG4</accession>
<gene>
    <name evidence="2" type="ORF">GCM10017781_40920</name>
    <name evidence="3" type="ORF">HNQ07_004326</name>
</gene>
<evidence type="ECO:0000313" key="4">
    <source>
        <dbReference type="Proteomes" id="UP000539473"/>
    </source>
</evidence>
<reference evidence="2" key="4">
    <citation type="submission" date="2024-05" db="EMBL/GenBank/DDBJ databases">
        <authorList>
            <person name="Sun Q."/>
            <person name="Zhou Y."/>
        </authorList>
    </citation>
    <scope>NUCLEOTIDE SEQUENCE</scope>
    <source>
        <strain evidence="2">CGMCC 1.18437</strain>
    </source>
</reference>
<dbReference type="PANTHER" id="PTHR33169:SF14">
    <property type="entry name" value="TRANSCRIPTIONAL REGULATOR RV3488"/>
    <property type="match status" value="1"/>
</dbReference>
<dbReference type="Gene3D" id="1.10.10.10">
    <property type="entry name" value="Winged helix-like DNA-binding domain superfamily/Winged helix DNA-binding domain"/>
    <property type="match status" value="1"/>
</dbReference>
<dbReference type="EMBL" id="BNAJ01000014">
    <property type="protein sequence ID" value="GHF60535.1"/>
    <property type="molecule type" value="Genomic_DNA"/>
</dbReference>
<reference evidence="5" key="2">
    <citation type="journal article" date="2019" name="Int. J. Syst. Evol. Microbiol.">
        <title>The Global Catalogue of Microorganisms (GCM) 10K type strain sequencing project: providing services to taxonomists for standard genome sequencing and annotation.</title>
        <authorList>
            <consortium name="The Broad Institute Genomics Platform"/>
            <consortium name="The Broad Institute Genome Sequencing Center for Infectious Disease"/>
            <person name="Wu L."/>
            <person name="Ma J."/>
        </authorList>
    </citation>
    <scope>NUCLEOTIDE SEQUENCE [LARGE SCALE GENOMIC DNA]</scope>
    <source>
        <strain evidence="5">CGMCC 1.18437</strain>
    </source>
</reference>
<name>A0A7W8KIG4_9DEIO</name>
<dbReference type="InterPro" id="IPR036390">
    <property type="entry name" value="WH_DNA-bd_sf"/>
</dbReference>
<feature type="domain" description="Transcription regulator PadR N-terminal" evidence="1">
    <location>
        <begin position="12"/>
        <end position="86"/>
    </location>
</feature>
<sequence>MPTHDGDLDLSLLTLLEAGEAYGLELAKALRELTSGDLDLNAGTLYPALHRLEARGWLQSDTRPSVRGGHPLRYYRLTDAGQGALDAKREAYRRWHQGLTARWGSR</sequence>
<dbReference type="Proteomes" id="UP000619376">
    <property type="component" value="Unassembled WGS sequence"/>
</dbReference>
<dbReference type="InterPro" id="IPR005149">
    <property type="entry name" value="Tscrpt_reg_PadR_N"/>
</dbReference>
<dbReference type="AlphaFoldDB" id="A0A7W8KIG4"/>
<dbReference type="Pfam" id="PF03551">
    <property type="entry name" value="PadR"/>
    <property type="match status" value="1"/>
</dbReference>
<dbReference type="PANTHER" id="PTHR33169">
    <property type="entry name" value="PADR-FAMILY TRANSCRIPTIONAL REGULATOR"/>
    <property type="match status" value="1"/>
</dbReference>
<dbReference type="EMBL" id="JACHFK010000015">
    <property type="protein sequence ID" value="MBB5378819.1"/>
    <property type="molecule type" value="Genomic_DNA"/>
</dbReference>
<evidence type="ECO:0000313" key="3">
    <source>
        <dbReference type="EMBL" id="MBB5378819.1"/>
    </source>
</evidence>
<proteinExistence type="predicted"/>
<reference evidence="3 4" key="3">
    <citation type="submission" date="2020-08" db="EMBL/GenBank/DDBJ databases">
        <title>Genomic Encyclopedia of Type Strains, Phase IV (KMG-IV): sequencing the most valuable type-strain genomes for metagenomic binning, comparative biology and taxonomic classification.</title>
        <authorList>
            <person name="Goeker M."/>
        </authorList>
    </citation>
    <scope>NUCLEOTIDE SEQUENCE [LARGE SCALE GENOMIC DNA]</scope>
    <source>
        <strain evidence="3 4">DSM 27521</strain>
    </source>
</reference>
<organism evidence="3 4">
    <name type="scientific">Deinococcus metalli</name>
    <dbReference type="NCBI Taxonomy" id="1141878"/>
    <lineage>
        <taxon>Bacteria</taxon>
        <taxon>Thermotogati</taxon>
        <taxon>Deinococcota</taxon>
        <taxon>Deinococci</taxon>
        <taxon>Deinococcales</taxon>
        <taxon>Deinococcaceae</taxon>
        <taxon>Deinococcus</taxon>
    </lineage>
</organism>
<dbReference type="RefSeq" id="WP_184115597.1">
    <property type="nucleotide sequence ID" value="NZ_BNAJ01000014.1"/>
</dbReference>
<evidence type="ECO:0000259" key="1">
    <source>
        <dbReference type="Pfam" id="PF03551"/>
    </source>
</evidence>